<keyword evidence="1" id="KW-0472">Membrane</keyword>
<sequence>MFVAIAGVGLVALGLAGVRYAPAIVAAQHRQGMTPVEDDAISGTDRIRVTKGTGLVVASLGVVLLAYWL</sequence>
<dbReference type="OrthoDB" id="205914at2157"/>
<accession>A0A3N6LML7</accession>
<gene>
    <name evidence="2" type="ORF">EA462_09600</name>
</gene>
<dbReference type="Proteomes" id="UP000273828">
    <property type="component" value="Unassembled WGS sequence"/>
</dbReference>
<dbReference type="EMBL" id="REFY01000003">
    <property type="protein sequence ID" value="RQG90383.1"/>
    <property type="molecule type" value="Genomic_DNA"/>
</dbReference>
<evidence type="ECO:0000313" key="2">
    <source>
        <dbReference type="EMBL" id="RQG90383.1"/>
    </source>
</evidence>
<proteinExistence type="predicted"/>
<evidence type="ECO:0000313" key="3">
    <source>
        <dbReference type="Proteomes" id="UP000273828"/>
    </source>
</evidence>
<comment type="caution">
    <text evidence="2">The sequence shown here is derived from an EMBL/GenBank/DDBJ whole genome shotgun (WGS) entry which is preliminary data.</text>
</comment>
<reference evidence="2 3" key="1">
    <citation type="submission" date="2018-10" db="EMBL/GenBank/DDBJ databases">
        <title>Natrarchaeobius chitinivorans gen. nov., sp. nov., and Natrarchaeobius haloalkaliphilus sp. nov., alkaliphilic, chitin-utilizing haloarchaea from hypersaline alkaline lakes.</title>
        <authorList>
            <person name="Sorokin D.Y."/>
            <person name="Elcheninov A.G."/>
            <person name="Kostrikina N.A."/>
            <person name="Bale N.J."/>
            <person name="Sinninghe Damste J.S."/>
            <person name="Khijniak T.V."/>
            <person name="Kublanov I.V."/>
            <person name="Toshchakov S.V."/>
        </authorList>
    </citation>
    <scope>NUCLEOTIDE SEQUENCE [LARGE SCALE GENOMIC DNA]</scope>
    <source>
        <strain evidence="2 3">AArcht-Sl</strain>
    </source>
</reference>
<evidence type="ECO:0008006" key="4">
    <source>
        <dbReference type="Google" id="ProtNLM"/>
    </source>
</evidence>
<name>A0A3N6LML7_9EURY</name>
<protein>
    <recommendedName>
        <fullName evidence="4">DUF3784 domain-containing protein</fullName>
    </recommendedName>
</protein>
<organism evidence="2 3">
    <name type="scientific">Natrarchaeobius halalkaliphilus</name>
    <dbReference type="NCBI Taxonomy" id="1679091"/>
    <lineage>
        <taxon>Archaea</taxon>
        <taxon>Methanobacteriati</taxon>
        <taxon>Methanobacteriota</taxon>
        <taxon>Stenosarchaea group</taxon>
        <taxon>Halobacteria</taxon>
        <taxon>Halobacteriales</taxon>
        <taxon>Natrialbaceae</taxon>
        <taxon>Natrarchaeobius</taxon>
    </lineage>
</organism>
<keyword evidence="1" id="KW-0812">Transmembrane</keyword>
<feature type="transmembrane region" description="Helical" evidence="1">
    <location>
        <begin position="51"/>
        <end position="68"/>
    </location>
</feature>
<dbReference type="AlphaFoldDB" id="A0A3N6LML7"/>
<evidence type="ECO:0000256" key="1">
    <source>
        <dbReference type="SAM" id="Phobius"/>
    </source>
</evidence>
<keyword evidence="1" id="KW-1133">Transmembrane helix</keyword>
<keyword evidence="3" id="KW-1185">Reference proteome</keyword>